<sequence length="443" mass="49508">MMSDRSRASSEELAAAVMAGDRAAWTELYLLWTPRIYGWFMTKLSDDPAAVDDLTQDTMIGAWQAIELWQKPPRRFGPWIHTIAHNKLSGYFTAKAANKNVVQRVRQERFDPGDFTIGALREVEMREDWPWFIDLLRDAIDSMPVRYRTVLRTHLATGATGADLAQLLGLSVRDATRWRSQGRPLLYNTVAVTMMARGTSTAGRPCRAFRRILTEAGWTAGPLGEALRDRLIHHVNQCRRCQDQRDELKKTLQLLPVFITIIVPASVYAGIRENTDRKDKRRSVATPVPVALALEGQPEKPSGVDRVLNGIDWLIDNIGKPIAVLVVATGVLSSTQWKHLIPSHQTVRLQIWVPGGYVAPAGRTCTPLARENCDISVRPGTQVTLTAQKGEMVPYDKPLSWFGCPTGTNAAYPCTFVPTGRATICLIESGDEAVPWQWCRGRR</sequence>
<organism evidence="8 9">
    <name type="scientific">Nocardia terpenica</name>
    <dbReference type="NCBI Taxonomy" id="455432"/>
    <lineage>
        <taxon>Bacteria</taxon>
        <taxon>Bacillati</taxon>
        <taxon>Actinomycetota</taxon>
        <taxon>Actinomycetes</taxon>
        <taxon>Mycobacteriales</taxon>
        <taxon>Nocardiaceae</taxon>
        <taxon>Nocardia</taxon>
    </lineage>
</organism>
<dbReference type="InterPro" id="IPR014284">
    <property type="entry name" value="RNA_pol_sigma-70_dom"/>
</dbReference>
<dbReference type="InterPro" id="IPR013325">
    <property type="entry name" value="RNA_pol_sigma_r2"/>
</dbReference>
<evidence type="ECO:0000259" key="7">
    <source>
        <dbReference type="Pfam" id="PF04542"/>
    </source>
</evidence>
<dbReference type="KEGG" id="ntp:CRH09_26310"/>
<dbReference type="InterPro" id="IPR000838">
    <property type="entry name" value="RNA_pol_sigma70_ECF_CS"/>
</dbReference>
<accession>A0A291RPH3</accession>
<dbReference type="GO" id="GO:0006352">
    <property type="term" value="P:DNA-templated transcription initiation"/>
    <property type="evidence" value="ECO:0007669"/>
    <property type="project" value="InterPro"/>
</dbReference>
<evidence type="ECO:0000256" key="4">
    <source>
        <dbReference type="ARBA" id="ARBA00023125"/>
    </source>
</evidence>
<keyword evidence="2 6" id="KW-0805">Transcription regulation</keyword>
<dbReference type="AlphaFoldDB" id="A0A291RPH3"/>
<name>A0A291RPH3_9NOCA</name>
<evidence type="ECO:0000256" key="1">
    <source>
        <dbReference type="ARBA" id="ARBA00010641"/>
    </source>
</evidence>
<evidence type="ECO:0000256" key="2">
    <source>
        <dbReference type="ARBA" id="ARBA00023015"/>
    </source>
</evidence>
<dbReference type="PANTHER" id="PTHR43133">
    <property type="entry name" value="RNA POLYMERASE ECF-TYPE SIGMA FACTO"/>
    <property type="match status" value="1"/>
</dbReference>
<dbReference type="GeneID" id="88360844"/>
<evidence type="ECO:0000313" key="8">
    <source>
        <dbReference type="EMBL" id="ATL69169.1"/>
    </source>
</evidence>
<dbReference type="Pfam" id="PF04542">
    <property type="entry name" value="Sigma70_r2"/>
    <property type="match status" value="1"/>
</dbReference>
<dbReference type="Gene3D" id="1.10.1740.10">
    <property type="match status" value="1"/>
</dbReference>
<dbReference type="PROSITE" id="PS01063">
    <property type="entry name" value="SIGMA70_ECF"/>
    <property type="match status" value="1"/>
</dbReference>
<protein>
    <recommendedName>
        <fullName evidence="6">RNA polymerase sigma factor</fullName>
    </recommendedName>
</protein>
<dbReference type="InterPro" id="IPR013324">
    <property type="entry name" value="RNA_pol_sigma_r3/r4-like"/>
</dbReference>
<dbReference type="RefSeq" id="WP_098696210.1">
    <property type="nucleotide sequence ID" value="NZ_CP023778.1"/>
</dbReference>
<reference evidence="8 9" key="1">
    <citation type="submission" date="2017-10" db="EMBL/GenBank/DDBJ databases">
        <title>Comparative genomics between pathogenic Norcardia.</title>
        <authorList>
            <person name="Zeng L."/>
        </authorList>
    </citation>
    <scope>NUCLEOTIDE SEQUENCE [LARGE SCALE GENOMIC DNA]</scope>
    <source>
        <strain evidence="8 9">NC_YFY_NT001</strain>
    </source>
</reference>
<gene>
    <name evidence="8" type="ORF">CRH09_26310</name>
</gene>
<dbReference type="EMBL" id="CP023778">
    <property type="protein sequence ID" value="ATL69169.1"/>
    <property type="molecule type" value="Genomic_DNA"/>
</dbReference>
<dbReference type="InterPro" id="IPR039425">
    <property type="entry name" value="RNA_pol_sigma-70-like"/>
</dbReference>
<dbReference type="SUPFAM" id="SSF88659">
    <property type="entry name" value="Sigma3 and sigma4 domains of RNA polymerase sigma factors"/>
    <property type="match status" value="1"/>
</dbReference>
<evidence type="ECO:0000256" key="5">
    <source>
        <dbReference type="ARBA" id="ARBA00023163"/>
    </source>
</evidence>
<dbReference type="GO" id="GO:0016987">
    <property type="term" value="F:sigma factor activity"/>
    <property type="evidence" value="ECO:0007669"/>
    <property type="project" value="UniProtKB-KW"/>
</dbReference>
<keyword evidence="5 6" id="KW-0804">Transcription</keyword>
<evidence type="ECO:0000256" key="3">
    <source>
        <dbReference type="ARBA" id="ARBA00023082"/>
    </source>
</evidence>
<evidence type="ECO:0000256" key="6">
    <source>
        <dbReference type="RuleBase" id="RU000716"/>
    </source>
</evidence>
<dbReference type="GO" id="GO:0003677">
    <property type="term" value="F:DNA binding"/>
    <property type="evidence" value="ECO:0007669"/>
    <property type="project" value="UniProtKB-KW"/>
</dbReference>
<dbReference type="NCBIfam" id="TIGR02937">
    <property type="entry name" value="sigma70-ECF"/>
    <property type="match status" value="1"/>
</dbReference>
<evidence type="ECO:0000313" key="9">
    <source>
        <dbReference type="Proteomes" id="UP000221961"/>
    </source>
</evidence>
<proteinExistence type="inferred from homology"/>
<feature type="domain" description="RNA polymerase sigma-70 region 2" evidence="7">
    <location>
        <begin position="40"/>
        <end position="92"/>
    </location>
</feature>
<dbReference type="SUPFAM" id="SSF88946">
    <property type="entry name" value="Sigma2 domain of RNA polymerase sigma factors"/>
    <property type="match status" value="1"/>
</dbReference>
<comment type="similarity">
    <text evidence="1 6">Belongs to the sigma-70 factor family. ECF subfamily.</text>
</comment>
<dbReference type="PANTHER" id="PTHR43133:SF8">
    <property type="entry name" value="RNA POLYMERASE SIGMA FACTOR HI_1459-RELATED"/>
    <property type="match status" value="1"/>
</dbReference>
<dbReference type="Proteomes" id="UP000221961">
    <property type="component" value="Chromosome"/>
</dbReference>
<keyword evidence="4 6" id="KW-0238">DNA-binding</keyword>
<dbReference type="InterPro" id="IPR007627">
    <property type="entry name" value="RNA_pol_sigma70_r2"/>
</dbReference>
<keyword evidence="3 6" id="KW-0731">Sigma factor</keyword>